<feature type="domain" description="T-Q ester bond containing" evidence="3">
    <location>
        <begin position="538"/>
        <end position="659"/>
    </location>
</feature>
<evidence type="ECO:0000313" key="4">
    <source>
        <dbReference type="EMBL" id="MDC2828966.1"/>
    </source>
</evidence>
<dbReference type="Proteomes" id="UP001220670">
    <property type="component" value="Unassembled WGS sequence"/>
</dbReference>
<organism evidence="4 5">
    <name type="scientific">Limosilactobacillus mucosae</name>
    <name type="common">Lactobacillus mucosae</name>
    <dbReference type="NCBI Taxonomy" id="97478"/>
    <lineage>
        <taxon>Bacteria</taxon>
        <taxon>Bacillati</taxon>
        <taxon>Bacillota</taxon>
        <taxon>Bacilli</taxon>
        <taxon>Lactobacillales</taxon>
        <taxon>Lactobacillaceae</taxon>
        <taxon>Limosilactobacillus</taxon>
    </lineage>
</organism>
<dbReference type="Gene3D" id="2.60.40.10">
    <property type="entry name" value="Immunoglobulins"/>
    <property type="match status" value="1"/>
</dbReference>
<dbReference type="Pfam" id="PF08341">
    <property type="entry name" value="TED"/>
    <property type="match status" value="1"/>
</dbReference>
<dbReference type="Pfam" id="PF17802">
    <property type="entry name" value="SpaA"/>
    <property type="match status" value="1"/>
</dbReference>
<reference evidence="4" key="1">
    <citation type="submission" date="2023-01" db="EMBL/GenBank/DDBJ databases">
        <title>Genome analysis of 13 Lactobacillus isolated from gut of wild boar.</title>
        <authorList>
            <person name="Papp P."/>
            <person name="Libisch B."/>
            <person name="Nagy T."/>
            <person name="Olasz F."/>
        </authorList>
    </citation>
    <scope>NUCLEOTIDE SEQUENCE</scope>
    <source>
        <strain evidence="4">F146</strain>
    </source>
</reference>
<proteinExistence type="predicted"/>
<feature type="domain" description="T-Q ester bond containing" evidence="3">
    <location>
        <begin position="414"/>
        <end position="534"/>
    </location>
</feature>
<evidence type="ECO:0000313" key="5">
    <source>
        <dbReference type="Proteomes" id="UP001220670"/>
    </source>
</evidence>
<feature type="domain" description="T-Q ester bond containing" evidence="3">
    <location>
        <begin position="785"/>
        <end position="904"/>
    </location>
</feature>
<dbReference type="RefSeq" id="WP_272225694.1">
    <property type="nucleotide sequence ID" value="NZ_JAQONE010000003.1"/>
</dbReference>
<dbReference type="EMBL" id="JAQONE010000003">
    <property type="protein sequence ID" value="MDC2828966.1"/>
    <property type="molecule type" value="Genomic_DNA"/>
</dbReference>
<feature type="domain" description="SpaA-like prealbumin fold" evidence="2">
    <location>
        <begin position="322"/>
        <end position="400"/>
    </location>
</feature>
<dbReference type="Pfam" id="PF18202">
    <property type="entry name" value="TQ"/>
    <property type="match status" value="4"/>
</dbReference>
<dbReference type="SUPFAM" id="SSF49478">
    <property type="entry name" value="Cna protein B-type domain"/>
    <property type="match status" value="1"/>
</dbReference>
<dbReference type="AlphaFoldDB" id="A0AAJ1HTC9"/>
<dbReference type="InterPro" id="IPR041033">
    <property type="entry name" value="SpaA_PFL_dom_1"/>
</dbReference>
<feature type="domain" description="T-Q ester bond containing" evidence="3">
    <location>
        <begin position="662"/>
        <end position="782"/>
    </location>
</feature>
<gene>
    <name evidence="4" type="ORF">PO250_01270</name>
</gene>
<evidence type="ECO:0000259" key="3">
    <source>
        <dbReference type="Pfam" id="PF18202"/>
    </source>
</evidence>
<dbReference type="InterPro" id="IPR041100">
    <property type="entry name" value="TQ"/>
</dbReference>
<protein>
    <submittedName>
        <fullName evidence="4">VaFE repeat-containing surface-anchored protein</fullName>
    </submittedName>
</protein>
<dbReference type="InterPro" id="IPR013783">
    <property type="entry name" value="Ig-like_fold"/>
</dbReference>
<comment type="caution">
    <text evidence="4">The sequence shown here is derived from an EMBL/GenBank/DDBJ whole genome shotgun (WGS) entry which is preliminary data.</text>
</comment>
<sequence length="959" mass="103486">MKKVTKLPEQKKLKNKKSLKFLSALTMALPMFLGSAESAKAAREVDTIPQTVSISSKRLPAYVSRVSGSGGWDSGLYDRMTDNEGDVFYCLDPSKYTPNGNVSYSSEQNEKVRAVLRAGTGGASTDNSDEAYFATQLAVWSASGAINNITWTPGSGADQAATDRVHAIYNQLMSAANDPNWQSDTSSTLQIEKVGEVQGNEDAGNFTQKLKINGSGLGDTIGINLQGASNATITQDGQTITNNQVKPNDEFTVTVPYDYDKSDTVSVTVTASAENRRAVAAEYNPSGDSQHTTTLYTVKSTPINASADFSFSHTFKTDIPGYKVSDEDNPISKVKFGIYKDNNGKPGDLVKEIQTDDKGVFSITDLTAGTYWLKEIETGDDYVLDDTPHQFVVNHKTATTSLGKIINNHKQADVSTTATNQEDGSKKLQPISGNVTINDHVVYNHAFTGKKYKLTGTLMDKATGKPLTVDGKTVTATKEFTPTSSNGSVDMQFTLDASKLAGKQTVVYETLTREDNTKYTTKHENINDTGQTVEFTKPSIHTTATNNEDGSKIVQPVSSNNDVKDTVSYTDLIPGKKYKMQGTLMDKNTGKPVEVNGKPVTATQEFTPKTASGSVDMHFKIDATKLKGHSLVAFETAYYGNSKLVDHADINDTGQTVRVTSPTIHTTATNNEDGSKQLQPLNNNDVKDVVSYTDLVPGKKYKMQGTLMDKNTGKPVEVNGKPVTATQEFTPKQASGTVEMHFKIDTTKLKGHSLVVFESASYNGQDIAVHQDINDQGQTVTVTSPSLHTTLTGDNSQKMITARDNNTLQDTVSYTDLVPGKKYTVSGTLMDKNTGNPVENNGKPVTASATFTPKTASGSVNVNFQLDSSQYKGHSLVAFEALTYKQQEIANHKDLNDTAQTVNVDVDHPAPITNTPASVLPQTGNGKDSWIAEAIGAAAMVVTVSSAVRFARRHESGLD</sequence>
<dbReference type="NCBIfam" id="NF033903">
    <property type="entry name" value="VaFE_rpt"/>
    <property type="match status" value="4"/>
</dbReference>
<name>A0AAJ1HTC9_LIMMU</name>
<accession>A0AAJ1HTC9</accession>
<dbReference type="Gene3D" id="2.60.40.3930">
    <property type="match status" value="4"/>
</dbReference>
<dbReference type="InterPro" id="IPR013552">
    <property type="entry name" value="Thioester_dom"/>
</dbReference>
<evidence type="ECO:0000259" key="2">
    <source>
        <dbReference type="Pfam" id="PF17802"/>
    </source>
</evidence>
<evidence type="ECO:0000259" key="1">
    <source>
        <dbReference type="Pfam" id="PF08341"/>
    </source>
</evidence>
<feature type="domain" description="Thioester" evidence="1">
    <location>
        <begin position="88"/>
        <end position="177"/>
    </location>
</feature>